<evidence type="ECO:0000313" key="3">
    <source>
        <dbReference type="Proteomes" id="UP000288227"/>
    </source>
</evidence>
<dbReference type="Proteomes" id="UP000288227">
    <property type="component" value="Unassembled WGS sequence"/>
</dbReference>
<proteinExistence type="predicted"/>
<dbReference type="CDD" id="cd00146">
    <property type="entry name" value="PKD"/>
    <property type="match status" value="1"/>
</dbReference>
<dbReference type="InterPro" id="IPR000601">
    <property type="entry name" value="PKD_dom"/>
</dbReference>
<name>A0A401U5W3_9BACT</name>
<dbReference type="InterPro" id="IPR035986">
    <property type="entry name" value="PKD_dom_sf"/>
</dbReference>
<dbReference type="OrthoDB" id="939920at2"/>
<dbReference type="PROSITE" id="PS50093">
    <property type="entry name" value="PKD"/>
    <property type="match status" value="1"/>
</dbReference>
<keyword evidence="3" id="KW-1185">Reference proteome</keyword>
<dbReference type="Gene3D" id="2.60.40.10">
    <property type="entry name" value="Immunoglobulins"/>
    <property type="match status" value="1"/>
</dbReference>
<gene>
    <name evidence="2" type="ORF">SanaruYs_04840</name>
</gene>
<feature type="domain" description="PKD" evidence="1">
    <location>
        <begin position="65"/>
        <end position="109"/>
    </location>
</feature>
<dbReference type="InterPro" id="IPR013783">
    <property type="entry name" value="Ig-like_fold"/>
</dbReference>
<protein>
    <submittedName>
        <fullName evidence="2">PKD domain-containing protein</fullName>
    </submittedName>
</protein>
<comment type="caution">
    <text evidence="2">The sequence shown here is derived from an EMBL/GenBank/DDBJ whole genome shotgun (WGS) entry which is preliminary data.</text>
</comment>
<evidence type="ECO:0000259" key="1">
    <source>
        <dbReference type="PROSITE" id="PS50093"/>
    </source>
</evidence>
<dbReference type="PROSITE" id="PS51257">
    <property type="entry name" value="PROKAR_LIPOPROTEIN"/>
    <property type="match status" value="1"/>
</dbReference>
<dbReference type="EMBL" id="BHXQ01000001">
    <property type="protein sequence ID" value="GCC50269.1"/>
    <property type="molecule type" value="Genomic_DNA"/>
</dbReference>
<dbReference type="Gene3D" id="2.60.120.260">
    <property type="entry name" value="Galactose-binding domain-like"/>
    <property type="match status" value="1"/>
</dbReference>
<sequence length="481" mass="53121">MKKILYTLLWFVCLQTVITACKEDDPQLGPAPSSTDVTFTFEYDASNPNLVRFTNTSAIGFKPIWDFGNGVISTANQVTVPYPVEGDYNVKLTLLTAGGIANSSQVVNIAETNPLMLDIPSYNMLTGGVDAVDGKTWIIDKETPGHLGVGPNGGTFPEWYSAAPFEKENRNFYDDEMTFKLDGFNYSHVVNNFFYANGGYGATLPGSVQEPGGGDFFAPWTPQTSTWTLTDNEDGTYGLTVSNPEFIGYYHGATAYTIISLSNDEMHIKAVDPNGGDPCCTWYQRLIRKGFTRPVTPPEPLEYKIEDIEDNFQVASTIAFVNDGGGSLTTNYDNPAPVGLNTSSKVAMYIKANGAASQFANVQIRLDYKMDITTRNKFKLKVFIPSYNDYTTEGGEPWQSYSTLQKQVALKLQNRELAGNAYTTQAEVKFAGLETDKWLELEFDFSAFSDRTDFDQIVIQIGGEAIHTGGIFFIDDLELLD</sequence>
<reference evidence="2 3" key="1">
    <citation type="submission" date="2018-11" db="EMBL/GenBank/DDBJ databases">
        <title>Chryseotalea sanarue gen. nov., sp., nov., a member of the family Cytophagaceae, isolated from a brackish lake in Hamamatsu Japan.</title>
        <authorList>
            <person name="Maejima Y."/>
            <person name="Iino T."/>
            <person name="Muraguchi Y."/>
            <person name="Fukuda K."/>
            <person name="Ohkuma M."/>
            <person name="Moriuchi R."/>
            <person name="Dohra H."/>
            <person name="Kimbara K."/>
            <person name="Shintani M."/>
        </authorList>
    </citation>
    <scope>NUCLEOTIDE SEQUENCE [LARGE SCALE GENOMIC DNA]</scope>
    <source>
        <strain evidence="2 3">Ys</strain>
    </source>
</reference>
<organism evidence="2 3">
    <name type="scientific">Chryseotalea sanaruensis</name>
    <dbReference type="NCBI Taxonomy" id="2482724"/>
    <lineage>
        <taxon>Bacteria</taxon>
        <taxon>Pseudomonadati</taxon>
        <taxon>Bacteroidota</taxon>
        <taxon>Cytophagia</taxon>
        <taxon>Cytophagales</taxon>
        <taxon>Chryseotaleaceae</taxon>
        <taxon>Chryseotalea</taxon>
    </lineage>
</organism>
<dbReference type="AlphaFoldDB" id="A0A401U5W3"/>
<dbReference type="SUPFAM" id="SSF49299">
    <property type="entry name" value="PKD domain"/>
    <property type="match status" value="1"/>
</dbReference>
<dbReference type="RefSeq" id="WP_127120915.1">
    <property type="nucleotide sequence ID" value="NZ_BHXQ01000001.1"/>
</dbReference>
<accession>A0A401U5W3</accession>
<evidence type="ECO:0000313" key="2">
    <source>
        <dbReference type="EMBL" id="GCC50269.1"/>
    </source>
</evidence>